<feature type="region of interest" description="Disordered" evidence="1">
    <location>
        <begin position="1"/>
        <end position="24"/>
    </location>
</feature>
<dbReference type="RefSeq" id="WP_012807626.1">
    <property type="nucleotide sequence ID" value="NZ_CP039375.1"/>
</dbReference>
<feature type="transmembrane region" description="Helical" evidence="2">
    <location>
        <begin position="79"/>
        <end position="97"/>
    </location>
</feature>
<feature type="compositionally biased region" description="Basic and acidic residues" evidence="1">
    <location>
        <begin position="1"/>
        <end position="12"/>
    </location>
</feature>
<name>A0A4D6KAC1_9EURY</name>
<dbReference type="OMA" id="VTCRWEV"/>
<evidence type="ECO:0000256" key="2">
    <source>
        <dbReference type="SAM" id="Phobius"/>
    </source>
</evidence>
<dbReference type="Pfam" id="PF25939">
    <property type="entry name" value="DUF7982"/>
    <property type="match status" value="1"/>
</dbReference>
<feature type="transmembrane region" description="Helical" evidence="2">
    <location>
        <begin position="56"/>
        <end position="73"/>
    </location>
</feature>
<gene>
    <name evidence="4" type="ORF">E5139_03760</name>
</gene>
<dbReference type="Proteomes" id="UP000297053">
    <property type="component" value="Chromosome"/>
</dbReference>
<dbReference type="InterPro" id="IPR058288">
    <property type="entry name" value="DUF7982"/>
</dbReference>
<keyword evidence="2" id="KW-0472">Membrane</keyword>
<dbReference type="GeneID" id="42178023"/>
<feature type="compositionally biased region" description="Acidic residues" evidence="1">
    <location>
        <begin position="290"/>
        <end position="309"/>
    </location>
</feature>
<evidence type="ECO:0000313" key="5">
    <source>
        <dbReference type="Proteomes" id="UP000297053"/>
    </source>
</evidence>
<dbReference type="AlphaFoldDB" id="A0A4D6KAC1"/>
<reference evidence="4 5" key="1">
    <citation type="submission" date="2019-04" db="EMBL/GenBank/DDBJ databases">
        <title>Complete genome sequence of Arthrobacter sp. ZXY-2 associated with effective atrazine degradation and salt adaptation.</title>
        <authorList>
            <person name="Zhao X."/>
        </authorList>
    </citation>
    <scope>NUCLEOTIDE SEQUENCE [LARGE SCALE GENOMIC DNA]</scope>
    <source>
        <strain evidence="5">ZP60</strain>
    </source>
</reference>
<keyword evidence="2" id="KW-0812">Transmembrane</keyword>
<reference evidence="4 5" key="2">
    <citation type="submission" date="2019-04" db="EMBL/GenBank/DDBJ databases">
        <authorList>
            <person name="Yang S."/>
            <person name="Wei W."/>
        </authorList>
    </citation>
    <scope>NUCLEOTIDE SEQUENCE [LARGE SCALE GENOMIC DNA]</scope>
    <source>
        <strain evidence="5">ZP60</strain>
    </source>
</reference>
<dbReference type="EMBL" id="CP039375">
    <property type="protein sequence ID" value="QCD64794.1"/>
    <property type="molecule type" value="Genomic_DNA"/>
</dbReference>
<keyword evidence="2" id="KW-1133">Transmembrane helix</keyword>
<sequence>MSTDHATEHQQTTDESTPDDELSPELAARLETLRAENERLRSSYARARQSQYRQTAIGFAAVGLVATIGGVVFPSTRTILLALGGTGVFAAVLTWFVTPERFVSASVGDAVYEALARNHERLCRELGLTDRRIYVPTADPATGVRLFVPQQTPFEIPDADDLSALFVVTDEAATRGVALRPTGETLFGEFESALSGSLADTPDEIATQVRAAIVEQFEIADAVELDLDRADGRLTVSVDDSVYGDLGRFDHPIVSIAAVALARGLERPIRAELAGEENVATLRWEPAQAGDDETAVDETSDSETDDDGE</sequence>
<organism evidence="4 5">
    <name type="scientific">Halomicrobium mukohataei</name>
    <dbReference type="NCBI Taxonomy" id="57705"/>
    <lineage>
        <taxon>Archaea</taxon>
        <taxon>Methanobacteriati</taxon>
        <taxon>Methanobacteriota</taxon>
        <taxon>Stenosarchaea group</taxon>
        <taxon>Halobacteria</taxon>
        <taxon>Halobacteriales</taxon>
        <taxon>Haloarculaceae</taxon>
        <taxon>Halomicrobium</taxon>
    </lineage>
</organism>
<dbReference type="KEGG" id="halz:E5139_03760"/>
<feature type="region of interest" description="Disordered" evidence="1">
    <location>
        <begin position="281"/>
        <end position="309"/>
    </location>
</feature>
<proteinExistence type="predicted"/>
<accession>A0A4D6KAC1</accession>
<feature type="domain" description="DUF7982" evidence="3">
    <location>
        <begin position="25"/>
        <end position="282"/>
    </location>
</feature>
<evidence type="ECO:0000256" key="1">
    <source>
        <dbReference type="SAM" id="MobiDB-lite"/>
    </source>
</evidence>
<evidence type="ECO:0000259" key="3">
    <source>
        <dbReference type="Pfam" id="PF25939"/>
    </source>
</evidence>
<protein>
    <recommendedName>
        <fullName evidence="3">DUF7982 domain-containing protein</fullName>
    </recommendedName>
</protein>
<evidence type="ECO:0000313" key="4">
    <source>
        <dbReference type="EMBL" id="QCD64794.1"/>
    </source>
</evidence>